<dbReference type="EMBL" id="ML976988">
    <property type="protein sequence ID" value="KAF1957721.1"/>
    <property type="molecule type" value="Genomic_DNA"/>
</dbReference>
<sequence length="245" mass="26703">QTTFSFVSHRVRFSPTSVYTKMLIDSSHQTVAICDASAQRSWLVPKLSLLIYMAHVWATNSGLGHSIPFADPHDNGKALADQFLDKGDLVLCGHNDDTFRLRSLLLGFNINLLATIGTTEKKSAGKHIYGVELLDVVTEPGRGAVMKKIKLGRCGNWIPIANIVDAILVCSDLGQAIVPTSSAPPHASCPICSFAPTGRDYLVAHLSCLESLTHRSNIQRFGVSPHPSLMSLPNHHVWKLSGRPF</sequence>
<dbReference type="Proteomes" id="UP000800035">
    <property type="component" value="Unassembled WGS sequence"/>
</dbReference>
<protein>
    <submittedName>
        <fullName evidence="1">Uncharacterized protein</fullName>
    </submittedName>
</protein>
<dbReference type="AlphaFoldDB" id="A0A6A5TYK7"/>
<accession>A0A6A5TYK7</accession>
<reference evidence="1" key="1">
    <citation type="journal article" date="2020" name="Stud. Mycol.">
        <title>101 Dothideomycetes genomes: a test case for predicting lifestyles and emergence of pathogens.</title>
        <authorList>
            <person name="Haridas S."/>
            <person name="Albert R."/>
            <person name="Binder M."/>
            <person name="Bloem J."/>
            <person name="Labutti K."/>
            <person name="Salamov A."/>
            <person name="Andreopoulos B."/>
            <person name="Baker S."/>
            <person name="Barry K."/>
            <person name="Bills G."/>
            <person name="Bluhm B."/>
            <person name="Cannon C."/>
            <person name="Castanera R."/>
            <person name="Culley D."/>
            <person name="Daum C."/>
            <person name="Ezra D."/>
            <person name="Gonzalez J."/>
            <person name="Henrissat B."/>
            <person name="Kuo A."/>
            <person name="Liang C."/>
            <person name="Lipzen A."/>
            <person name="Lutzoni F."/>
            <person name="Magnuson J."/>
            <person name="Mondo S."/>
            <person name="Nolan M."/>
            <person name="Ohm R."/>
            <person name="Pangilinan J."/>
            <person name="Park H.-J."/>
            <person name="Ramirez L."/>
            <person name="Alfaro M."/>
            <person name="Sun H."/>
            <person name="Tritt A."/>
            <person name="Yoshinaga Y."/>
            <person name="Zwiers L.-H."/>
            <person name="Turgeon B."/>
            <person name="Goodwin S."/>
            <person name="Spatafora J."/>
            <person name="Crous P."/>
            <person name="Grigoriev I."/>
        </authorList>
    </citation>
    <scope>NUCLEOTIDE SEQUENCE</scope>
    <source>
        <strain evidence="1">CBS 675.92</strain>
    </source>
</reference>
<name>A0A6A5TYK7_9PLEO</name>
<dbReference type="OrthoDB" id="1577640at2759"/>
<evidence type="ECO:0000313" key="2">
    <source>
        <dbReference type="Proteomes" id="UP000800035"/>
    </source>
</evidence>
<feature type="non-terminal residue" evidence="1">
    <location>
        <position position="1"/>
    </location>
</feature>
<evidence type="ECO:0000313" key="1">
    <source>
        <dbReference type="EMBL" id="KAF1957721.1"/>
    </source>
</evidence>
<gene>
    <name evidence="1" type="ORF">CC80DRAFT_410122</name>
</gene>
<keyword evidence="2" id="KW-1185">Reference proteome</keyword>
<organism evidence="1 2">
    <name type="scientific">Byssothecium circinans</name>
    <dbReference type="NCBI Taxonomy" id="147558"/>
    <lineage>
        <taxon>Eukaryota</taxon>
        <taxon>Fungi</taxon>
        <taxon>Dikarya</taxon>
        <taxon>Ascomycota</taxon>
        <taxon>Pezizomycotina</taxon>
        <taxon>Dothideomycetes</taxon>
        <taxon>Pleosporomycetidae</taxon>
        <taxon>Pleosporales</taxon>
        <taxon>Massarineae</taxon>
        <taxon>Massarinaceae</taxon>
        <taxon>Byssothecium</taxon>
    </lineage>
</organism>
<proteinExistence type="predicted"/>